<sequence length="350" mass="34913">MQDRLTDVAGLTVGHHRAWTPDVTVATDDRDGVGWATGTTVVLADGPAVAAVDVRGGGPGTRETDLLDPSHSVQRVDAVVLTGGSAYGLAAADGVMRYLEERGRGVAMGRPDRVVPIVPAAVIFDLPLGAWASRPDAAFGYAAATSAASEFEQGSEGAGTGARAGVLKGGVGTASATATDGPAAGLTVGALVVANPVGSAFDPRTGVLWGDPGVALPAPTADEVAAAAALAAKDTSLNTTIGLVATDADLTASGCRRLAVAAHDGLARAIRPAHSPLDGDTFFALATGRATPRGEAVPVDARMMPDLAVLDALCALAAVVTERAIARAVLTATSIAGIPAYRDVFASVRA</sequence>
<comment type="similarity">
    <text evidence="1">Belongs to the peptidase S58 family.</text>
</comment>
<dbReference type="SUPFAM" id="SSF56266">
    <property type="entry name" value="DmpA/ArgJ-like"/>
    <property type="match status" value="1"/>
</dbReference>
<dbReference type="AlphaFoldDB" id="A0A1I0UA86"/>
<name>A0A1I0UA86_9NOCA</name>
<keyword evidence="2" id="KW-0031">Aminopeptidase</keyword>
<dbReference type="Proteomes" id="UP000182054">
    <property type="component" value="Unassembled WGS sequence"/>
</dbReference>
<dbReference type="Gene3D" id="3.60.70.12">
    <property type="entry name" value="L-amino peptidase D-ALA esterase/amidase"/>
    <property type="match status" value="1"/>
</dbReference>
<evidence type="ECO:0000313" key="3">
    <source>
        <dbReference type="Proteomes" id="UP000182054"/>
    </source>
</evidence>
<dbReference type="CDD" id="cd02252">
    <property type="entry name" value="nylC_like"/>
    <property type="match status" value="1"/>
</dbReference>
<dbReference type="PANTHER" id="PTHR36512:SF3">
    <property type="entry name" value="BLR5678 PROTEIN"/>
    <property type="match status" value="1"/>
</dbReference>
<dbReference type="EMBL" id="FOJN01000016">
    <property type="protein sequence ID" value="SFA60999.1"/>
    <property type="molecule type" value="Genomic_DNA"/>
</dbReference>
<keyword evidence="2" id="KW-0378">Hydrolase</keyword>
<dbReference type="GO" id="GO:0004177">
    <property type="term" value="F:aminopeptidase activity"/>
    <property type="evidence" value="ECO:0007669"/>
    <property type="project" value="UniProtKB-KW"/>
</dbReference>
<dbReference type="GeneID" id="85487343"/>
<proteinExistence type="inferred from homology"/>
<organism evidence="2 3">
    <name type="scientific">Rhodococcoides kroppenstedtii</name>
    <dbReference type="NCBI Taxonomy" id="293050"/>
    <lineage>
        <taxon>Bacteria</taxon>
        <taxon>Bacillati</taxon>
        <taxon>Actinomycetota</taxon>
        <taxon>Actinomycetes</taxon>
        <taxon>Mycobacteriales</taxon>
        <taxon>Nocardiaceae</taxon>
        <taxon>Rhodococcoides</taxon>
    </lineage>
</organism>
<gene>
    <name evidence="2" type="ORF">SAMN05444374_11688</name>
</gene>
<dbReference type="PANTHER" id="PTHR36512">
    <property type="entry name" value="D-AMINOPEPTIDASE"/>
    <property type="match status" value="1"/>
</dbReference>
<dbReference type="InterPro" id="IPR005321">
    <property type="entry name" value="Peptidase_S58_DmpA"/>
</dbReference>
<accession>A0A1I0UA86</accession>
<dbReference type="OrthoDB" id="9808347at2"/>
<evidence type="ECO:0000313" key="2">
    <source>
        <dbReference type="EMBL" id="SFA60999.1"/>
    </source>
</evidence>
<protein>
    <submittedName>
        <fullName evidence="2">L-aminopeptidase/D-esterase</fullName>
    </submittedName>
</protein>
<dbReference type="Pfam" id="PF03576">
    <property type="entry name" value="Peptidase_S58"/>
    <property type="match status" value="1"/>
</dbReference>
<keyword evidence="2" id="KW-0645">Protease</keyword>
<dbReference type="RefSeq" id="WP_068366575.1">
    <property type="nucleotide sequence ID" value="NZ_FOJN01000016.1"/>
</dbReference>
<evidence type="ECO:0000256" key="1">
    <source>
        <dbReference type="ARBA" id="ARBA00007068"/>
    </source>
</evidence>
<reference evidence="2 3" key="1">
    <citation type="submission" date="2016-10" db="EMBL/GenBank/DDBJ databases">
        <authorList>
            <person name="de Groot N.N."/>
        </authorList>
    </citation>
    <scope>NUCLEOTIDE SEQUENCE [LARGE SCALE GENOMIC DNA]</scope>
    <source>
        <strain evidence="2 3">DSM 44908</strain>
    </source>
</reference>
<dbReference type="InterPro" id="IPR016117">
    <property type="entry name" value="ArgJ-like_dom_sf"/>
</dbReference>